<evidence type="ECO:0000313" key="2">
    <source>
        <dbReference type="Proteomes" id="UP000307244"/>
    </source>
</evidence>
<accession>A0A4U1CHZ4</accession>
<dbReference type="OrthoDB" id="799018at2"/>
<keyword evidence="2" id="KW-1185">Reference proteome</keyword>
<name>A0A4U1CHZ4_9SPHI</name>
<evidence type="ECO:0000313" key="1">
    <source>
        <dbReference type="EMBL" id="TKC06237.1"/>
    </source>
</evidence>
<sequence>MTAREIAQQAKLFQFELNSAKYEYSFSSTDSWIFHQSTASEKLALEQKFYPVLFVKCEYEDLASLAGIFIPAEEGAGKEQNKSQLLANSKDRIYLVAHCDTKLKY</sequence>
<comment type="caution">
    <text evidence="1">The sequence shown here is derived from an EMBL/GenBank/DDBJ whole genome shotgun (WGS) entry which is preliminary data.</text>
</comment>
<dbReference type="EMBL" id="SWBQ01000003">
    <property type="protein sequence ID" value="TKC06237.1"/>
    <property type="molecule type" value="Genomic_DNA"/>
</dbReference>
<organism evidence="1 2">
    <name type="scientific">Pedobacter frigoris</name>
    <dbReference type="NCBI Taxonomy" id="2571272"/>
    <lineage>
        <taxon>Bacteria</taxon>
        <taxon>Pseudomonadati</taxon>
        <taxon>Bacteroidota</taxon>
        <taxon>Sphingobacteriia</taxon>
        <taxon>Sphingobacteriales</taxon>
        <taxon>Sphingobacteriaceae</taxon>
        <taxon>Pedobacter</taxon>
    </lineage>
</organism>
<dbReference type="RefSeq" id="WP_136836496.1">
    <property type="nucleotide sequence ID" value="NZ_SWBQ01000003.1"/>
</dbReference>
<gene>
    <name evidence="1" type="ORF">FA047_13025</name>
</gene>
<reference evidence="1 2" key="1">
    <citation type="submission" date="2019-04" db="EMBL/GenBank/DDBJ databases">
        <title>Pedobacter sp. RP-3-15 sp. nov., isolated from Arctic soil.</title>
        <authorList>
            <person name="Dahal R.H."/>
            <person name="Kim D.-U."/>
        </authorList>
    </citation>
    <scope>NUCLEOTIDE SEQUENCE [LARGE SCALE GENOMIC DNA]</scope>
    <source>
        <strain evidence="1 2">RP-3-15</strain>
    </source>
</reference>
<protein>
    <submittedName>
        <fullName evidence="1">Uncharacterized protein</fullName>
    </submittedName>
</protein>
<dbReference type="Proteomes" id="UP000307244">
    <property type="component" value="Unassembled WGS sequence"/>
</dbReference>
<proteinExistence type="predicted"/>
<dbReference type="AlphaFoldDB" id="A0A4U1CHZ4"/>